<keyword evidence="2" id="KW-0175">Coiled coil</keyword>
<comment type="caution">
    <text evidence="4">The sequence shown here is derived from an EMBL/GenBank/DDBJ whole genome shotgun (WGS) entry which is preliminary data.</text>
</comment>
<dbReference type="CDD" id="cd04776">
    <property type="entry name" value="HTH_GnyR"/>
    <property type="match status" value="1"/>
</dbReference>
<sequence length="143" mass="16812">MSTVERPTGTIYTISDLAREFDVTTRAIRFYEDQGLLCPYRDGRRRVYSKRDRTRLKLILRGKRLGMSLGETRELFDMFDTARGEERQLELFLRILSERRAILVQQQRDIEAVLREIDTATADCERLLNERSDLTSLPDHDTV</sequence>
<dbReference type="GO" id="GO:0003677">
    <property type="term" value="F:DNA binding"/>
    <property type="evidence" value="ECO:0007669"/>
    <property type="project" value="UniProtKB-KW"/>
</dbReference>
<dbReference type="GO" id="GO:0003700">
    <property type="term" value="F:DNA-binding transcription factor activity"/>
    <property type="evidence" value="ECO:0007669"/>
    <property type="project" value="InterPro"/>
</dbReference>
<evidence type="ECO:0000256" key="2">
    <source>
        <dbReference type="SAM" id="Coils"/>
    </source>
</evidence>
<dbReference type="InterPro" id="IPR047057">
    <property type="entry name" value="MerR_fam"/>
</dbReference>
<feature type="domain" description="HTH merR-type" evidence="3">
    <location>
        <begin position="11"/>
        <end position="78"/>
    </location>
</feature>
<dbReference type="SUPFAM" id="SSF46955">
    <property type="entry name" value="Putative DNA-binding domain"/>
    <property type="match status" value="1"/>
</dbReference>
<dbReference type="RefSeq" id="WP_246004673.1">
    <property type="nucleotide sequence ID" value="NZ_QGTJ01000008.1"/>
</dbReference>
<dbReference type="AlphaFoldDB" id="A0A317MSM1"/>
<keyword evidence="1 4" id="KW-0238">DNA-binding</keyword>
<dbReference type="PANTHER" id="PTHR30204:SF58">
    <property type="entry name" value="HTH-TYPE TRANSCRIPTIONAL REGULATOR YFMP"/>
    <property type="match status" value="1"/>
</dbReference>
<dbReference type="Pfam" id="PF13411">
    <property type="entry name" value="MerR_1"/>
    <property type="match status" value="1"/>
</dbReference>
<dbReference type="InterPro" id="IPR000551">
    <property type="entry name" value="MerR-type_HTH_dom"/>
</dbReference>
<reference evidence="4 5" key="1">
    <citation type="submission" date="2018-05" db="EMBL/GenBank/DDBJ databases">
        <title>Genomic Encyclopedia of Type Strains, Phase IV (KMG-IV): sequencing the most valuable type-strain genomes for metagenomic binning, comparative biology and taxonomic classification.</title>
        <authorList>
            <person name="Goeker M."/>
        </authorList>
    </citation>
    <scope>NUCLEOTIDE SEQUENCE [LARGE SCALE GENOMIC DNA]</scope>
    <source>
        <strain evidence="4 5">DSM 23606</strain>
    </source>
</reference>
<evidence type="ECO:0000259" key="3">
    <source>
        <dbReference type="PROSITE" id="PS50937"/>
    </source>
</evidence>
<dbReference type="Gene3D" id="1.10.1660.10">
    <property type="match status" value="1"/>
</dbReference>
<dbReference type="EMBL" id="QGTJ01000008">
    <property type="protein sequence ID" value="PWV60180.1"/>
    <property type="molecule type" value="Genomic_DNA"/>
</dbReference>
<gene>
    <name evidence="4" type="ORF">C7443_108109</name>
</gene>
<dbReference type="SMART" id="SM00422">
    <property type="entry name" value="HTH_MERR"/>
    <property type="match status" value="1"/>
</dbReference>
<dbReference type="Proteomes" id="UP000246569">
    <property type="component" value="Unassembled WGS sequence"/>
</dbReference>
<keyword evidence="5" id="KW-1185">Reference proteome</keyword>
<name>A0A317MSM1_9GAMM</name>
<proteinExistence type="predicted"/>
<feature type="coiled-coil region" evidence="2">
    <location>
        <begin position="103"/>
        <end position="130"/>
    </location>
</feature>
<organism evidence="4 5">
    <name type="scientific">Plasticicumulans acidivorans</name>
    <dbReference type="NCBI Taxonomy" id="886464"/>
    <lineage>
        <taxon>Bacteria</taxon>
        <taxon>Pseudomonadati</taxon>
        <taxon>Pseudomonadota</taxon>
        <taxon>Gammaproteobacteria</taxon>
        <taxon>Candidatus Competibacteraceae</taxon>
        <taxon>Plasticicumulans</taxon>
    </lineage>
</organism>
<evidence type="ECO:0000256" key="1">
    <source>
        <dbReference type="ARBA" id="ARBA00023125"/>
    </source>
</evidence>
<dbReference type="PROSITE" id="PS50937">
    <property type="entry name" value="HTH_MERR_2"/>
    <property type="match status" value="1"/>
</dbReference>
<accession>A0A317MSM1</accession>
<protein>
    <submittedName>
        <fullName evidence="4">DNA-binding transcriptional MerR regulator</fullName>
    </submittedName>
</protein>
<evidence type="ECO:0000313" key="5">
    <source>
        <dbReference type="Proteomes" id="UP000246569"/>
    </source>
</evidence>
<evidence type="ECO:0000313" key="4">
    <source>
        <dbReference type="EMBL" id="PWV60180.1"/>
    </source>
</evidence>
<dbReference type="PANTHER" id="PTHR30204">
    <property type="entry name" value="REDOX-CYCLING DRUG-SENSING TRANSCRIPTIONAL ACTIVATOR SOXR"/>
    <property type="match status" value="1"/>
</dbReference>
<dbReference type="InterPro" id="IPR009061">
    <property type="entry name" value="DNA-bd_dom_put_sf"/>
</dbReference>